<reference evidence="1 2" key="1">
    <citation type="submission" date="2019-03" db="EMBL/GenBank/DDBJ databases">
        <title>Sequencing 23 genomes of Wallemia ichthyophaga.</title>
        <authorList>
            <person name="Gostincar C."/>
        </authorList>
    </citation>
    <scope>NUCLEOTIDE SEQUENCE [LARGE SCALE GENOMIC DNA]</scope>
    <source>
        <strain evidence="1 2">EXF-8621</strain>
    </source>
</reference>
<dbReference type="EMBL" id="SPOF01000036">
    <property type="protein sequence ID" value="TIB09873.1"/>
    <property type="molecule type" value="Genomic_DNA"/>
</dbReference>
<sequence>MIVHLPSSYHVHKTKDGDEVELVDKHKGGHWLLKSLSEKNTLSLIDPAERLYAHSKQHGFDYEVNLSNGRVNIDRDSYFNSLSYLFALPSGVNCSVKSSDFYNLRVVDLETDKTLATYSKHKHGLSLHKYSTLKINPDLSDHDKLLLIMVCLQMNR</sequence>
<gene>
    <name evidence="1" type="ORF">E3P90_03081</name>
</gene>
<dbReference type="OrthoDB" id="3358527at2759"/>
<dbReference type="OMA" id="YAHSKQH"/>
<dbReference type="AlphaFoldDB" id="A0A4T0E7Q7"/>
<name>A0A4T0E7Q7_WALIC</name>
<proteinExistence type="predicted"/>
<protein>
    <submittedName>
        <fullName evidence="1">Uncharacterized protein</fullName>
    </submittedName>
</protein>
<evidence type="ECO:0000313" key="1">
    <source>
        <dbReference type="EMBL" id="TIB09873.1"/>
    </source>
</evidence>
<comment type="caution">
    <text evidence="1">The sequence shown here is derived from an EMBL/GenBank/DDBJ whole genome shotgun (WGS) entry which is preliminary data.</text>
</comment>
<organism evidence="1 2">
    <name type="scientific">Wallemia ichthyophaga</name>
    <dbReference type="NCBI Taxonomy" id="245174"/>
    <lineage>
        <taxon>Eukaryota</taxon>
        <taxon>Fungi</taxon>
        <taxon>Dikarya</taxon>
        <taxon>Basidiomycota</taxon>
        <taxon>Wallemiomycotina</taxon>
        <taxon>Wallemiomycetes</taxon>
        <taxon>Wallemiales</taxon>
        <taxon>Wallemiaceae</taxon>
        <taxon>Wallemia</taxon>
    </lineage>
</organism>
<evidence type="ECO:0000313" key="2">
    <source>
        <dbReference type="Proteomes" id="UP000306954"/>
    </source>
</evidence>
<dbReference type="Proteomes" id="UP000306954">
    <property type="component" value="Unassembled WGS sequence"/>
</dbReference>
<accession>A0A4T0E7Q7</accession>